<dbReference type="EMBL" id="CAIF01000207">
    <property type="protein sequence ID" value="CCH45693.1"/>
    <property type="molecule type" value="Genomic_DNA"/>
</dbReference>
<comment type="subcellular location">
    <subcellularLocation>
        <location evidence="1">Membrane</location>
        <topology evidence="1">Multi-pass membrane protein</topology>
    </subcellularLocation>
</comment>
<dbReference type="Proteomes" id="UP000009328">
    <property type="component" value="Unassembled WGS sequence"/>
</dbReference>
<dbReference type="eggNOG" id="KOG2489">
    <property type="taxonomic scope" value="Eukaryota"/>
</dbReference>
<reference evidence="8 9" key="1">
    <citation type="journal article" date="2012" name="Eukaryot. Cell">
        <title>Draft genome sequence of Wickerhamomyces ciferrii NRRL Y-1031 F-60-10.</title>
        <authorList>
            <person name="Schneider J."/>
            <person name="Andrea H."/>
            <person name="Blom J."/>
            <person name="Jaenicke S."/>
            <person name="Ruckert C."/>
            <person name="Schorsch C."/>
            <person name="Szczepanowski R."/>
            <person name="Farwick M."/>
            <person name="Goesmann A."/>
            <person name="Puhler A."/>
            <person name="Schaffer S."/>
            <person name="Tauch A."/>
            <person name="Kohler T."/>
            <person name="Brinkrolf K."/>
        </authorList>
    </citation>
    <scope>NUCLEOTIDE SEQUENCE [LARGE SCALE GENOMIC DNA]</scope>
    <source>
        <strain evidence="9">ATCC 14091 / BCRC 22168 / CBS 111 / JCM 3599 / NBRC 0793 / NRRL Y-1031 F-60-10</strain>
    </source>
</reference>
<dbReference type="AlphaFoldDB" id="K0KX86"/>
<dbReference type="InterPro" id="IPR008429">
    <property type="entry name" value="CLPTM1"/>
</dbReference>
<dbReference type="PANTHER" id="PTHR21347:SF0">
    <property type="entry name" value="LIPID SCRAMBLASE CLPTM1L"/>
    <property type="match status" value="1"/>
</dbReference>
<evidence type="ECO:0000256" key="5">
    <source>
        <dbReference type="ARBA" id="ARBA00023136"/>
    </source>
</evidence>
<evidence type="ECO:0000256" key="6">
    <source>
        <dbReference type="SAM" id="MobiDB-lite"/>
    </source>
</evidence>
<keyword evidence="4 7" id="KW-1133">Transmembrane helix</keyword>
<dbReference type="Pfam" id="PF05602">
    <property type="entry name" value="CLPTM1"/>
    <property type="match status" value="1"/>
</dbReference>
<dbReference type="GO" id="GO:0012505">
    <property type="term" value="C:endomembrane system"/>
    <property type="evidence" value="ECO:0007669"/>
    <property type="project" value="TreeGrafter"/>
</dbReference>
<dbReference type="GO" id="GO:0016020">
    <property type="term" value="C:membrane"/>
    <property type="evidence" value="ECO:0007669"/>
    <property type="project" value="UniProtKB-SubCell"/>
</dbReference>
<proteinExistence type="inferred from homology"/>
<keyword evidence="9" id="KW-1185">Reference proteome</keyword>
<dbReference type="InParanoid" id="K0KX86"/>
<dbReference type="PANTHER" id="PTHR21347">
    <property type="entry name" value="CLEFT LIP AND PALATE ASSOCIATED TRANSMEMBRANE PROTEIN-RELATED"/>
    <property type="match status" value="1"/>
</dbReference>
<keyword evidence="5 7" id="KW-0472">Membrane</keyword>
<comment type="similarity">
    <text evidence="2">Belongs to the CLPTM1 family.</text>
</comment>
<evidence type="ECO:0000256" key="2">
    <source>
        <dbReference type="ARBA" id="ARBA00009310"/>
    </source>
</evidence>
<evidence type="ECO:0000256" key="4">
    <source>
        <dbReference type="ARBA" id="ARBA00022989"/>
    </source>
</evidence>
<keyword evidence="3 7" id="KW-0812">Transmembrane</keyword>
<sequence>MPESTQQPQTEEQQAGGGGILANLKYYVLVYLAVNAFLQWTSPKKDDEGVSSSINSIADKSIAALQNYKFYPNIDNSSFINFEQPENSTMTVTTKDKDGNVTEHEIKTYEQALYENSLSPPRFLTPIAKEDDLVSYEFYVSEDPYFQRVQGDYKPVIKLDNIEISKAKSVTESFKFPISDTIKVNNGSVYLYAYIIYDNLDVIGSKQFQLSTYLPKKKEIKLHKLVGNNDEELDENVNKASEEQEEDAGEQPILSHWHPNVTIAITNFPGLLDTQNLPPSVVDIFPLDPLDRRDNLTGLVTQYFPLLYQNKFWQLKDHMNEINSTTEELELNLHIDFTRFWKIQALIVVGEGLKQQQDSPLAAASSGLSDGSEIDAVKKILLDTNPYLLAITIAVSLLHSLLEFLAFKNDISHWRNKKDNVGISVRSIVANVVQQIITLLYLLDNSEGTSFMILASQGVGILVEAWKITTVLKFEVSWNGAIPSVEISDKYKLTETEEKTKEYDSIAFKYLYWVSVPLLSAYAVYSLLYKEHKSWYSFVVTTLVGFVYTYGFLTLVPSVYINYRLKSVAHIPKKAMAYKFVNTFIDDLFAFVIKMPWLHRLATLRDDVIFLIYLYQTWIYRVDYSRINEFGQVGEDDAEVQDKIDDKNASNQKETKKAK</sequence>
<feature type="transmembrane region" description="Helical" evidence="7">
    <location>
        <begin position="387"/>
        <end position="407"/>
    </location>
</feature>
<evidence type="ECO:0000313" key="8">
    <source>
        <dbReference type="EMBL" id="CCH45693.1"/>
    </source>
</evidence>
<evidence type="ECO:0000256" key="3">
    <source>
        <dbReference type="ARBA" id="ARBA00022692"/>
    </source>
</evidence>
<name>K0KX86_WICCF</name>
<organism evidence="8 9">
    <name type="scientific">Wickerhamomyces ciferrii (strain ATCC 14091 / BCRC 22168 / CBS 111 / JCM 3599 / NBRC 0793 / NRRL Y-1031 F-60-10)</name>
    <name type="common">Yeast</name>
    <name type="synonym">Pichia ciferrii</name>
    <dbReference type="NCBI Taxonomy" id="1206466"/>
    <lineage>
        <taxon>Eukaryota</taxon>
        <taxon>Fungi</taxon>
        <taxon>Dikarya</taxon>
        <taxon>Ascomycota</taxon>
        <taxon>Saccharomycotina</taxon>
        <taxon>Saccharomycetes</taxon>
        <taxon>Phaffomycetales</taxon>
        <taxon>Wickerhamomycetaceae</taxon>
        <taxon>Wickerhamomyces</taxon>
    </lineage>
</organism>
<dbReference type="HOGENOM" id="CLU_019907_2_0_1"/>
<feature type="region of interest" description="Disordered" evidence="6">
    <location>
        <begin position="232"/>
        <end position="251"/>
    </location>
</feature>
<accession>K0KX86</accession>
<evidence type="ECO:0000256" key="7">
    <source>
        <dbReference type="SAM" id="Phobius"/>
    </source>
</evidence>
<dbReference type="STRING" id="1206466.K0KX86"/>
<feature type="transmembrane region" description="Helical" evidence="7">
    <location>
        <begin position="510"/>
        <end position="529"/>
    </location>
</feature>
<evidence type="ECO:0000313" key="9">
    <source>
        <dbReference type="Proteomes" id="UP000009328"/>
    </source>
</evidence>
<comment type="caution">
    <text evidence="8">The sequence shown here is derived from an EMBL/GenBank/DDBJ whole genome shotgun (WGS) entry which is preliminary data.</text>
</comment>
<gene>
    <name evidence="8" type="ORF">BN7_5278</name>
</gene>
<protein>
    <submittedName>
        <fullName evidence="8">Cleft lip and palate transmembrane protein 1-like protein</fullName>
    </submittedName>
</protein>
<feature type="transmembrane region" description="Helical" evidence="7">
    <location>
        <begin position="535"/>
        <end position="556"/>
    </location>
</feature>
<evidence type="ECO:0000256" key="1">
    <source>
        <dbReference type="ARBA" id="ARBA00004141"/>
    </source>
</evidence>